<dbReference type="EMBL" id="JALJOQ010000006">
    <property type="protein sequence ID" value="KAK9812446.1"/>
    <property type="molecule type" value="Genomic_DNA"/>
</dbReference>
<feature type="zinc finger region" description="C3H1-type" evidence="4">
    <location>
        <begin position="99"/>
        <end position="126"/>
    </location>
</feature>
<organism evidence="7 8">
    <name type="scientific">Symbiochloris irregularis</name>
    <dbReference type="NCBI Taxonomy" id="706552"/>
    <lineage>
        <taxon>Eukaryota</taxon>
        <taxon>Viridiplantae</taxon>
        <taxon>Chlorophyta</taxon>
        <taxon>core chlorophytes</taxon>
        <taxon>Trebouxiophyceae</taxon>
        <taxon>Trebouxiales</taxon>
        <taxon>Trebouxiaceae</taxon>
        <taxon>Symbiochloris</taxon>
    </lineage>
</organism>
<evidence type="ECO:0000259" key="6">
    <source>
        <dbReference type="PROSITE" id="PS50103"/>
    </source>
</evidence>
<feature type="region of interest" description="Disordered" evidence="5">
    <location>
        <begin position="261"/>
        <end position="415"/>
    </location>
</feature>
<dbReference type="PANTHER" id="PTHR12681:SF0">
    <property type="entry name" value="ZINC FINGER CCCH DOMAIN-CONTAINING PROTEIN 15"/>
    <property type="match status" value="1"/>
</dbReference>
<keyword evidence="2 4" id="KW-0863">Zinc-finger</keyword>
<feature type="region of interest" description="Disordered" evidence="5">
    <location>
        <begin position="1"/>
        <end position="78"/>
    </location>
</feature>
<evidence type="ECO:0000313" key="7">
    <source>
        <dbReference type="EMBL" id="KAK9812446.1"/>
    </source>
</evidence>
<dbReference type="InterPro" id="IPR000571">
    <property type="entry name" value="Znf_CCCH"/>
</dbReference>
<dbReference type="GO" id="GO:0002181">
    <property type="term" value="P:cytoplasmic translation"/>
    <property type="evidence" value="ECO:0007669"/>
    <property type="project" value="TreeGrafter"/>
</dbReference>
<dbReference type="Proteomes" id="UP001465755">
    <property type="component" value="Unassembled WGS sequence"/>
</dbReference>
<keyword evidence="1 4" id="KW-0479">Metal-binding</keyword>
<dbReference type="GO" id="GO:0008270">
    <property type="term" value="F:zinc ion binding"/>
    <property type="evidence" value="ECO:0007669"/>
    <property type="project" value="UniProtKB-KW"/>
</dbReference>
<dbReference type="PANTHER" id="PTHR12681">
    <property type="entry name" value="ZINC FINGER-CONTAINING PROTEIN P48ZNF"/>
    <property type="match status" value="1"/>
</dbReference>
<dbReference type="GO" id="GO:0005829">
    <property type="term" value="C:cytosol"/>
    <property type="evidence" value="ECO:0007669"/>
    <property type="project" value="TreeGrafter"/>
</dbReference>
<feature type="compositionally biased region" description="Basic and acidic residues" evidence="5">
    <location>
        <begin position="268"/>
        <end position="277"/>
    </location>
</feature>
<dbReference type="SMART" id="SM00356">
    <property type="entry name" value="ZnF_C3H1"/>
    <property type="match status" value="2"/>
</dbReference>
<dbReference type="Gene3D" id="6.20.400.10">
    <property type="match status" value="1"/>
</dbReference>
<feature type="compositionally biased region" description="Low complexity" evidence="5">
    <location>
        <begin position="1"/>
        <end position="10"/>
    </location>
</feature>
<feature type="domain" description="C3H1-type" evidence="6">
    <location>
        <begin position="99"/>
        <end position="126"/>
    </location>
</feature>
<evidence type="ECO:0000256" key="1">
    <source>
        <dbReference type="ARBA" id="ARBA00022723"/>
    </source>
</evidence>
<dbReference type="InterPro" id="IPR032378">
    <property type="entry name" value="ZC3H15/TMA46_C"/>
</dbReference>
<accession>A0AAW1PVI1</accession>
<evidence type="ECO:0000256" key="3">
    <source>
        <dbReference type="ARBA" id="ARBA00022833"/>
    </source>
</evidence>
<keyword evidence="3 4" id="KW-0862">Zinc</keyword>
<dbReference type="GO" id="GO:0003729">
    <property type="term" value="F:mRNA binding"/>
    <property type="evidence" value="ECO:0007669"/>
    <property type="project" value="TreeGrafter"/>
</dbReference>
<keyword evidence="8" id="KW-1185">Reference proteome</keyword>
<feature type="compositionally biased region" description="Basic and acidic residues" evidence="5">
    <location>
        <begin position="62"/>
        <end position="78"/>
    </location>
</feature>
<feature type="compositionally biased region" description="Basic and acidic residues" evidence="5">
    <location>
        <begin position="305"/>
        <end position="334"/>
    </location>
</feature>
<protein>
    <recommendedName>
        <fullName evidence="6">C3H1-type domain-containing protein</fullName>
    </recommendedName>
</protein>
<evidence type="ECO:0000256" key="2">
    <source>
        <dbReference type="ARBA" id="ARBA00022771"/>
    </source>
</evidence>
<proteinExistence type="predicted"/>
<dbReference type="InterPro" id="IPR036855">
    <property type="entry name" value="Znf_CCCH_sf"/>
</dbReference>
<dbReference type="Pfam" id="PF16543">
    <property type="entry name" value="DFRP_C"/>
    <property type="match status" value="1"/>
</dbReference>
<dbReference type="Gene3D" id="4.10.1000.10">
    <property type="entry name" value="Zinc finger, CCCH-type"/>
    <property type="match status" value="1"/>
</dbReference>
<reference evidence="7 8" key="1">
    <citation type="journal article" date="2024" name="Nat. Commun.">
        <title>Phylogenomics reveals the evolutionary origins of lichenization in chlorophyte algae.</title>
        <authorList>
            <person name="Puginier C."/>
            <person name="Libourel C."/>
            <person name="Otte J."/>
            <person name="Skaloud P."/>
            <person name="Haon M."/>
            <person name="Grisel S."/>
            <person name="Petersen M."/>
            <person name="Berrin J.G."/>
            <person name="Delaux P.M."/>
            <person name="Dal Grande F."/>
            <person name="Keller J."/>
        </authorList>
    </citation>
    <scope>NUCLEOTIDE SEQUENCE [LARGE SCALE GENOMIC DNA]</scope>
    <source>
        <strain evidence="7 8">SAG 2036</strain>
    </source>
</reference>
<evidence type="ECO:0000256" key="5">
    <source>
        <dbReference type="SAM" id="MobiDB-lite"/>
    </source>
</evidence>
<comment type="caution">
    <text evidence="7">The sequence shown here is derived from an EMBL/GenBank/DDBJ whole genome shotgun (WGS) entry which is preliminary data.</text>
</comment>
<feature type="zinc finger region" description="C3H1-type" evidence="4">
    <location>
        <begin position="173"/>
        <end position="210"/>
    </location>
</feature>
<sequence length="415" mass="46327">MPPKAAAKQAKAQDKAKQSAKLKNVDDKTFGLKNKNKSTKVQQFVEQVQKSATANPAGGRKTPAEDKKAKKKAEEERQKELNELFAQAIKQPKVPMGVDPKSILCEYFRAGQCTKGFKCKFSHDKNIERKTQKIDIFSDKREAGQEEGMDDWDQEKLESVVNQKHGAEKGASNRTDIICKFFLDAVEKKLYGWFWQCPNGKDCKYRHALPPGYVLKSQMKELLEAEAENAVPIEDEIEQERAKVDAKTPITEQVFLQWREKQKTKRAQKAEEAEAERKRRGNLTGREIFAEEGFTAEDDMGATDDYAREMDEDEAFARERAKADAEAARRRAESEASGASVGNHVHEEQPGPSGENGLSEPGPSGENGTHVSAADRHVFLDDDDDDDDDDDLGDDDDDEELEGLEASLSAAAKVS</sequence>
<gene>
    <name evidence="7" type="ORF">WJX73_000378</name>
</gene>
<dbReference type="PROSITE" id="PS50103">
    <property type="entry name" value="ZF_C3H1"/>
    <property type="match status" value="2"/>
</dbReference>
<feature type="compositionally biased region" description="Basic and acidic residues" evidence="5">
    <location>
        <begin position="11"/>
        <end position="30"/>
    </location>
</feature>
<dbReference type="SUPFAM" id="SSF90229">
    <property type="entry name" value="CCCH zinc finger"/>
    <property type="match status" value="1"/>
</dbReference>
<feature type="compositionally biased region" description="Acidic residues" evidence="5">
    <location>
        <begin position="381"/>
        <end position="403"/>
    </location>
</feature>
<feature type="domain" description="C3H1-type" evidence="6">
    <location>
        <begin position="173"/>
        <end position="210"/>
    </location>
</feature>
<evidence type="ECO:0000313" key="8">
    <source>
        <dbReference type="Proteomes" id="UP001465755"/>
    </source>
</evidence>
<dbReference type="AlphaFoldDB" id="A0AAW1PVI1"/>
<evidence type="ECO:0000256" key="4">
    <source>
        <dbReference type="PROSITE-ProRule" id="PRU00723"/>
    </source>
</evidence>
<name>A0AAW1PVI1_9CHLO</name>
<feature type="compositionally biased region" description="Polar residues" evidence="5">
    <location>
        <begin position="39"/>
        <end position="54"/>
    </location>
</feature>